<evidence type="ECO:0000256" key="1">
    <source>
        <dbReference type="ARBA" id="ARBA00006484"/>
    </source>
</evidence>
<comment type="similarity">
    <text evidence="1">Belongs to the short-chain dehydrogenases/reductases (SDR) family.</text>
</comment>
<dbReference type="SUPFAM" id="SSF51735">
    <property type="entry name" value="NAD(P)-binding Rossmann-fold domains"/>
    <property type="match status" value="1"/>
</dbReference>
<reference evidence="4" key="1">
    <citation type="journal article" date="2019" name="Sci. Rep.">
        <title>Draft genome of Tanacetum cinerariifolium, the natural source of mosquito coil.</title>
        <authorList>
            <person name="Yamashiro T."/>
            <person name="Shiraishi A."/>
            <person name="Satake H."/>
            <person name="Nakayama K."/>
        </authorList>
    </citation>
    <scope>NUCLEOTIDE SEQUENCE</scope>
</reference>
<dbReference type="GO" id="GO:0016491">
    <property type="term" value="F:oxidoreductase activity"/>
    <property type="evidence" value="ECO:0007669"/>
    <property type="project" value="UniProtKB-KW"/>
</dbReference>
<dbReference type="PRINTS" id="PR00081">
    <property type="entry name" value="GDHRDH"/>
</dbReference>
<dbReference type="AlphaFoldDB" id="A0A699XK15"/>
<evidence type="ECO:0000313" key="4">
    <source>
        <dbReference type="EMBL" id="GFD60245.1"/>
    </source>
</evidence>
<feature type="non-terminal residue" evidence="4">
    <location>
        <position position="78"/>
    </location>
</feature>
<dbReference type="PANTHER" id="PTHR43618:SF4">
    <property type="entry name" value="SHORT CHAIN DEHYDROGENASE_REDUCTASE FAMILY (AFU_ORTHOLOGUE AFUA_7G04540)"/>
    <property type="match status" value="1"/>
</dbReference>
<keyword evidence="3" id="KW-0560">Oxidoreductase</keyword>
<keyword evidence="2" id="KW-0521">NADP</keyword>
<dbReference type="PANTHER" id="PTHR43618">
    <property type="entry name" value="7-ALPHA-HYDROXYSTEROID DEHYDROGENASE"/>
    <property type="match status" value="1"/>
</dbReference>
<dbReference type="Pfam" id="PF00106">
    <property type="entry name" value="adh_short"/>
    <property type="match status" value="1"/>
</dbReference>
<comment type="caution">
    <text evidence="4">The sequence shown here is derived from an EMBL/GenBank/DDBJ whole genome shotgun (WGS) entry which is preliminary data.</text>
</comment>
<accession>A0A699XK15</accession>
<proteinExistence type="inferred from homology"/>
<protein>
    <submittedName>
        <fullName evidence="4">Rhamnolipids biosynthesis 3-oxoacyl-[acyl-carrier-protein] reductase</fullName>
    </submittedName>
</protein>
<dbReference type="InterPro" id="IPR002347">
    <property type="entry name" value="SDR_fam"/>
</dbReference>
<dbReference type="Gene3D" id="3.40.50.720">
    <property type="entry name" value="NAD(P)-binding Rossmann-like Domain"/>
    <property type="match status" value="1"/>
</dbReference>
<sequence length="78" mass="7755">MNAPLNGKIALITGGSTGIGLAAAQELAAQGARVFITGRRQAELDAAVASIGGTATAIRADVSVLSDLDTVYAQIAKT</sequence>
<gene>
    <name evidence="4" type="ORF">Tci_932214</name>
</gene>
<name>A0A699XK15_TANCI</name>
<dbReference type="InterPro" id="IPR052178">
    <property type="entry name" value="Sec_Metab_Biosynth_SDR"/>
</dbReference>
<evidence type="ECO:0000256" key="3">
    <source>
        <dbReference type="ARBA" id="ARBA00023002"/>
    </source>
</evidence>
<organism evidence="4">
    <name type="scientific">Tanacetum cinerariifolium</name>
    <name type="common">Dalmatian daisy</name>
    <name type="synonym">Chrysanthemum cinerariifolium</name>
    <dbReference type="NCBI Taxonomy" id="118510"/>
    <lineage>
        <taxon>Eukaryota</taxon>
        <taxon>Viridiplantae</taxon>
        <taxon>Streptophyta</taxon>
        <taxon>Embryophyta</taxon>
        <taxon>Tracheophyta</taxon>
        <taxon>Spermatophyta</taxon>
        <taxon>Magnoliopsida</taxon>
        <taxon>eudicotyledons</taxon>
        <taxon>Gunneridae</taxon>
        <taxon>Pentapetalae</taxon>
        <taxon>asterids</taxon>
        <taxon>campanulids</taxon>
        <taxon>Asterales</taxon>
        <taxon>Asteraceae</taxon>
        <taxon>Asteroideae</taxon>
        <taxon>Anthemideae</taxon>
        <taxon>Anthemidinae</taxon>
        <taxon>Tanacetum</taxon>
    </lineage>
</organism>
<evidence type="ECO:0000256" key="2">
    <source>
        <dbReference type="ARBA" id="ARBA00022857"/>
    </source>
</evidence>
<dbReference type="EMBL" id="BKCJ011875331">
    <property type="protein sequence ID" value="GFD60245.1"/>
    <property type="molecule type" value="Genomic_DNA"/>
</dbReference>
<dbReference type="InterPro" id="IPR036291">
    <property type="entry name" value="NAD(P)-bd_dom_sf"/>
</dbReference>